<evidence type="ECO:0000256" key="4">
    <source>
        <dbReference type="ARBA" id="ARBA00023069"/>
    </source>
</evidence>
<dbReference type="InterPro" id="IPR008962">
    <property type="entry name" value="PapD-like_sf"/>
</dbReference>
<accession>A0A814WHP8</accession>
<dbReference type="Gene3D" id="1.10.418.10">
    <property type="entry name" value="Calponin-like domain"/>
    <property type="match status" value="1"/>
</dbReference>
<dbReference type="SUPFAM" id="SSF49354">
    <property type="entry name" value="PapD-like"/>
    <property type="match status" value="1"/>
</dbReference>
<dbReference type="InterPro" id="IPR001715">
    <property type="entry name" value="CH_dom"/>
</dbReference>
<evidence type="ECO:0000256" key="2">
    <source>
        <dbReference type="ARBA" id="ARBA00004496"/>
    </source>
</evidence>
<comment type="subcellular location">
    <subcellularLocation>
        <location evidence="1">Cell projection</location>
        <location evidence="1">Cilium</location>
    </subcellularLocation>
    <subcellularLocation>
        <location evidence="2">Cytoplasm</location>
    </subcellularLocation>
</comment>
<evidence type="ECO:0000256" key="1">
    <source>
        <dbReference type="ARBA" id="ARBA00004138"/>
    </source>
</evidence>
<evidence type="ECO:0000313" key="9">
    <source>
        <dbReference type="Proteomes" id="UP000663852"/>
    </source>
</evidence>
<evidence type="ECO:0000259" key="7">
    <source>
        <dbReference type="PROSITE" id="PS50021"/>
    </source>
</evidence>
<dbReference type="GO" id="GO:0060271">
    <property type="term" value="P:cilium assembly"/>
    <property type="evidence" value="ECO:0007669"/>
    <property type="project" value="TreeGrafter"/>
</dbReference>
<dbReference type="InterPro" id="IPR053879">
    <property type="entry name" value="HYDIN_VesB_CFA65-like_Ig"/>
</dbReference>
<feature type="compositionally biased region" description="Low complexity" evidence="6">
    <location>
        <begin position="1486"/>
        <end position="1500"/>
    </location>
</feature>
<dbReference type="GO" id="GO:0005929">
    <property type="term" value="C:cilium"/>
    <property type="evidence" value="ECO:0007669"/>
    <property type="project" value="UniProtKB-SubCell"/>
</dbReference>
<keyword evidence="5" id="KW-0966">Cell projection</keyword>
<feature type="compositionally biased region" description="Polar residues" evidence="6">
    <location>
        <begin position="1501"/>
        <end position="1521"/>
    </location>
</feature>
<feature type="compositionally biased region" description="Polar residues" evidence="6">
    <location>
        <begin position="1158"/>
        <end position="1167"/>
    </location>
</feature>
<dbReference type="Pfam" id="PF24529">
    <property type="entry name" value="CFAP47"/>
    <property type="match status" value="1"/>
</dbReference>
<dbReference type="Pfam" id="PF22544">
    <property type="entry name" value="HYDIN_VesB_CFA65-like_Ig"/>
    <property type="match status" value="1"/>
</dbReference>
<dbReference type="Pfam" id="PF26579">
    <property type="entry name" value="Ig_CFAP47"/>
    <property type="match status" value="1"/>
</dbReference>
<dbReference type="Gene3D" id="2.60.40.10">
    <property type="entry name" value="Immunoglobulins"/>
    <property type="match status" value="6"/>
</dbReference>
<dbReference type="OrthoDB" id="10060824at2759"/>
<dbReference type="Pfam" id="PF12371">
    <property type="entry name" value="TMEM131_like_N"/>
    <property type="match status" value="1"/>
</dbReference>
<dbReference type="GO" id="GO:0005737">
    <property type="term" value="C:cytoplasm"/>
    <property type="evidence" value="ECO:0007669"/>
    <property type="project" value="UniProtKB-SubCell"/>
</dbReference>
<reference evidence="8" key="1">
    <citation type="submission" date="2021-02" db="EMBL/GenBank/DDBJ databases">
        <authorList>
            <person name="Nowell W R."/>
        </authorList>
    </citation>
    <scope>NUCLEOTIDE SEQUENCE</scope>
</reference>
<evidence type="ECO:0000313" key="8">
    <source>
        <dbReference type="EMBL" id="CAF1202408.1"/>
    </source>
</evidence>
<organism evidence="8 9">
    <name type="scientific">Adineta ricciae</name>
    <name type="common">Rotifer</name>
    <dbReference type="NCBI Taxonomy" id="249248"/>
    <lineage>
        <taxon>Eukaryota</taxon>
        <taxon>Metazoa</taxon>
        <taxon>Spiralia</taxon>
        <taxon>Gnathifera</taxon>
        <taxon>Rotifera</taxon>
        <taxon>Eurotatoria</taxon>
        <taxon>Bdelloidea</taxon>
        <taxon>Adinetida</taxon>
        <taxon>Adinetidae</taxon>
        <taxon>Adineta</taxon>
    </lineage>
</organism>
<dbReference type="InterPro" id="IPR013783">
    <property type="entry name" value="Ig-like_fold"/>
</dbReference>
<dbReference type="EMBL" id="CAJNOJ010000149">
    <property type="protein sequence ID" value="CAF1202408.1"/>
    <property type="molecule type" value="Genomic_DNA"/>
</dbReference>
<protein>
    <recommendedName>
        <fullName evidence="7">Calponin-homology (CH) domain-containing protein</fullName>
    </recommendedName>
</protein>
<dbReference type="InterPro" id="IPR056343">
    <property type="entry name" value="CFAP47_dom"/>
</dbReference>
<sequence>MRYKDLLVVVEPNEIRFAHTIQNNLYRRTIHVKNVDTRSKRIQIFRPSNKVIRKILSSDNVLSVFFFEDFQLIVENPDQPVPPGLEVTGVIEYVAKINEERRDTIVVDIDGREIKIPLYAFPARSEVSVDEMVDFGIHVADNKTVFKKVMVRNTGRTPATYQIHYKGGHPIAFTPQSAVVQPNSSLSVEVSLLTSSLMLIDDVATLEACHETHAIKLRGKIMNRRLCLLHPENDEELRKLNFGSCYYGCDLTAVAILYNDSPEPVAYSALIDDSKQSDHDEKETKDTEYTLNPLNSMITVFPNQGILNPFERRPLFFRFSPRAYSPKQAFATTLDLPPRRDVAAFMYFELLGASPGLSKIEQSKTKLEIAVAGTALPVVLSLEPHELHFPTTYIGQKHEQIIHIYNQSDFKPIDFRFPSVANFAAYPASGRLKPREKLKITVTFIPHQMGNINKTLVCEVVGSAIHSRSPIHTQSKAIHQAQCFLTGHASIITEIPPEKFNMGLKPLIANEVGINVNTTHDSLKPFHPRAAVLNSTHDRTHVKRTSSTYLDNFKKHKVSFPNDRARSIGPFNRDDSFTTPFTREERYNYVDPDYAYTDQERKLITQHNSSYNNLFTEQRYQRTEAKRTKELQKYDNNTDLGMKPGNDLESPRIALAEVEKNVSKAAVPSYPNWKFRVPTTSELAEQEQTLLHKPVKEGLNSVPTTFKEKKECAVHLSPSQLFKVVVGPAELDFGEVCVNAPVTKFLSVLNNLDQFIVVQIEVDSAALKMTSPLCQVIPGKSHVQFPITFEPSQIGLYQRSLSYVINNFYRHYVKIIADVRLPTVQLSTEKLVIKSLPHLLAEDSFRRVVNLYNPLNAPAEFRWEPVIGPKGTAFSIRPATGIIEPYQTIDCEVVWYGSTQAPLENFFTLYVSSTNDSRKISGYDQSAKGHNETTLSLQCVAQIGKGKFRIPEKRVNFGTIPINMTSKQTFTIINEGSNHLFYEIVEPNPCPGVVINPPSGLVTAGSQSSVTIEVTPIELIKFDIKFGLKVLGQREQEIRMTGEVIEPDITIPEGEFNFSGVPILMKASKQFHIENKGSVKGIVEINLSKYPDFSIDTHPPIGNEECCTKNGQIYSITVQPNESIKAELILIPSEIAFYEFFLPIRTCPPLLNVEGLSQASKPRSASHPQRELSATERQSLQPSHPPIRRRVHATALSDCLQLSTKDLYFQMYPTQFNAMKQGAYLDCQEIMLMNNSKKRIHWQLDLRNDVTLENDIFRIVHSTLTAFIGSASSIGPEGEIDPKGIFSFKVNFSPNKPGTYKTRIPLYVNHNQQTPYTYIDLTGEFLVPSLIFEPKRLILPPVPLDIECAGTVRIRPKGFERNTRLIILANEKPVDAPYQFRASFPEPAIINVDKPQDFVMKVTFNSHQPFSEQIVVKIIDEEKNCFEYEVFVTADNSIFTCYSFLWKSENDYQIVVQPGQIMKGSRIKSDESNSSGEPLLVQKRIATSSNSRPNTSTSATFDQTDQASDGVSLDGTTPGQNRNERSPTPYDRLRSSLSHTFHGTNNFQQELNATSVPSLDIDSKTFQWLIITLERWFANQGWPKDINPVKIPQSFRNGLFRRQFETVGAKQTAKEEQKTIYDMITHLSGHSLPGIPQNSVPPKKKDEATKQYLWQHRLLLLFLKTQGSCTAYIRPEFLLPPDLYKVYVQMRETALSPSTPADQKDSEFAQERTEPIHLSNDVFETVSKKTWIDVLMQILKSLVLGRITPKSYEQLGIPDRNKAMPDINTDPASSNIYGVSERILLTWLNYCYSNYREQVWTHRDQSDMPSGRWIVNFDIDLVDSIVLATVLGAYCPFLIESQLHRMYVHPKSGEQYLQNALILVSCLLQLGFEYDLQALDITRADPICMCLLVCHLYERLPDYLSRGTIQFTGILHEPSTSQVKISNPSPQTLIYTMSVIGRDADEFQLVKGSTISIPGKSSLLVNLQCKNKRLRPTDAVLLLNSKRINAYSGSPLVFNLQGSIQTITAKCVYATKKTHRIEAPIYKIAKSTIDVTNPFDQGGVFQIAIVNSSENEQEMKNPLAVTTEENKKETVEELFRNLKKNKKLSSQENDCFFIEQTSIELKAHETTQYEVQYIATTTKRREALLVFMNETIGEFLFLIEGIPKKPELFPVSGEKAIKVDQKKGVKPGKVRFRAIVGVPCQFDVDVPVQNAQRHNALVAVRWQGMSERERQKQTLLGLTDQLPDSSKKSLHPFSRLPEYKVQSSSTTTNFVVPSVLPFPLEELTVKLPFRFQADKPGIYSTRIILSCGDDMREFEIEVNCMTQSENEKQPATLYMRTSVFTPVQQHIPIANATEDDWNMVVTLSGNKAFSGPKAFRVEAKSVYQYPLTFNPQIEDDKFQGQMIIDNTDLGFQQTYKLRGKADRGPPVGHLQIESKVGRVTTHSIEIANKRAKRTAYFVTCNLPFVQGPAYVCIAQKKTARYEFQICSPKRGNYKGVVVFQPGPWPIKDVDSDGDEIPALEPDEPTDFQYSLWFTIDINVEPPDPQSTVELTAPCLSSNSLIVPLRNPLDHRIRLEVEFQSLPDVSGNDTIEIDANGEARYELIYKPKTVGCWNGGLVFFNEEIGEFWYNLNLTSTNPRKVDLQPMNAPLGGYTTQEITLENPLDEQITFQTMSSNNNNFSLNTDQDTITIPAQSQTKVNVIFNPSSIGSGTEQQPHQSIISFSNDKVGTLTYSVKGVGTKPQKLQAPVIIKTEIGVSATTNISFQNPSNHTIRCDLSLSTGTSNSFRVVLDKLENITLGPRERFPIPIAFCPEMLARHEAQLRIIGRLSPGKTWSPDNADASELSWTYPLQGIAFNWIAQRRETDNELKTIECVCGERIEEQLEFELNQNLFRFDERYLINMKKNATAIEDYSIVNENSPNQTFIQNSVGIQLLKRDNEKTNIARFNVVYSPTKLITMDCVLVLTLGSGGQLKYPIRFVTRDAPPDDEIVVETVGLNRTSTIGFRLYSPTDSPIPFEAYLTSNSDRSFSITPERGDLLPASANGTLLKLSFCPTVYGRTFTGMLIIDAKDNQWKYVVRGLLPQYEAPKTHSSLPSVNSDDYASRRGYKKRNFILENLQLHQTAISSPIKGASVLTKPNETTSV</sequence>
<dbReference type="SUPFAM" id="SSF47576">
    <property type="entry name" value="Calponin-homology domain, CH-domain"/>
    <property type="match status" value="1"/>
</dbReference>
<evidence type="ECO:0000256" key="3">
    <source>
        <dbReference type="ARBA" id="ARBA00022490"/>
    </source>
</evidence>
<dbReference type="PANTHER" id="PTHR45912:SF3">
    <property type="entry name" value="CILIA- AND FLAGELLA-ASSOCIATED PROTEIN 47"/>
    <property type="match status" value="1"/>
</dbReference>
<evidence type="ECO:0000256" key="6">
    <source>
        <dbReference type="SAM" id="MobiDB-lite"/>
    </source>
</evidence>
<dbReference type="InterPro" id="IPR058952">
    <property type="entry name" value="Ig_CFAP47"/>
</dbReference>
<dbReference type="InterPro" id="IPR036872">
    <property type="entry name" value="CH_dom_sf"/>
</dbReference>
<dbReference type="InterPro" id="IPR022113">
    <property type="entry name" value="TMEM131L_N"/>
</dbReference>
<comment type="caution">
    <text evidence="8">The sequence shown here is derived from an EMBL/GenBank/DDBJ whole genome shotgun (WGS) entry which is preliminary data.</text>
</comment>
<name>A0A814WHP8_ADIRI</name>
<feature type="region of interest" description="Disordered" evidence="6">
    <location>
        <begin position="1158"/>
        <end position="1185"/>
    </location>
</feature>
<keyword evidence="3" id="KW-0963">Cytoplasm</keyword>
<proteinExistence type="predicted"/>
<gene>
    <name evidence="8" type="ORF">EDS130_LOCUS25443</name>
</gene>
<feature type="region of interest" description="Disordered" evidence="6">
    <location>
        <begin position="1484"/>
        <end position="1538"/>
    </location>
</feature>
<dbReference type="Proteomes" id="UP000663852">
    <property type="component" value="Unassembled WGS sequence"/>
</dbReference>
<evidence type="ECO:0000256" key="5">
    <source>
        <dbReference type="ARBA" id="ARBA00023273"/>
    </source>
</evidence>
<keyword evidence="4" id="KW-0969">Cilium</keyword>
<feature type="domain" description="Calponin-homology (CH)" evidence="7">
    <location>
        <begin position="1778"/>
        <end position="1901"/>
    </location>
</feature>
<dbReference type="PANTHER" id="PTHR45912">
    <property type="entry name" value="CILIA- AND FLAGELLA-ASSOCIATED PROTEIN 47"/>
    <property type="match status" value="1"/>
</dbReference>
<dbReference type="PROSITE" id="PS50021">
    <property type="entry name" value="CH"/>
    <property type="match status" value="1"/>
</dbReference>